<evidence type="ECO:0000256" key="1">
    <source>
        <dbReference type="SAM" id="MobiDB-lite"/>
    </source>
</evidence>
<sequence>MPLANIFICTSIRLSAACLLSVFAAGISRAEEIPAGHPRSQLNGHAFQLKQFQVEGGSEQAAIAYYKDVISKQLFPGQPTDAILSTSIADLLAYFGHTNVKSSDLHALTSQQLMALGSNDEILAIRFFAPKITDVAEKPTDPPAGGFGWRKLVRFKAKAGSPADSNGIGTLYVLQNTFEATATGDPFDPDRNVSKFNQVIITRKLGSGPYTGDKRPTFFMTYGPFVKLDSAGKPEKIDGAFQENGPIIFNLKATFDEDDRDPETNSAAQEYFVADSCQQCHGGFSQVRGKLNFLDTDHWFDRVLPEYGLTTQNLTRRISRHWRNRRSAFSTTAARTPPRRNLHRRSTPSGSSTRK</sequence>
<dbReference type="RefSeq" id="WP_352558500.1">
    <property type="nucleotide sequence ID" value="NZ_JAMYQB010000011.1"/>
</dbReference>
<evidence type="ECO:0000313" key="3">
    <source>
        <dbReference type="EMBL" id="MER9405333.1"/>
    </source>
</evidence>
<proteinExistence type="predicted"/>
<name>A0ABV1Z029_9HYPH</name>
<dbReference type="EMBL" id="JAMYQB010000011">
    <property type="protein sequence ID" value="MER9405333.1"/>
    <property type="molecule type" value="Genomic_DNA"/>
</dbReference>
<evidence type="ECO:0000313" key="4">
    <source>
        <dbReference type="Proteomes" id="UP001433071"/>
    </source>
</evidence>
<protein>
    <recommendedName>
        <fullName evidence="5">Cytochrome c domain-containing protein</fullName>
    </recommendedName>
</protein>
<accession>A0ABV1Z029</accession>
<organism evidence="3 4">
    <name type="scientific">Mesorhizobium caraganae</name>
    <dbReference type="NCBI Taxonomy" id="483206"/>
    <lineage>
        <taxon>Bacteria</taxon>
        <taxon>Pseudomonadati</taxon>
        <taxon>Pseudomonadota</taxon>
        <taxon>Alphaproteobacteria</taxon>
        <taxon>Hyphomicrobiales</taxon>
        <taxon>Phyllobacteriaceae</taxon>
        <taxon>Mesorhizobium</taxon>
    </lineage>
</organism>
<reference evidence="3 4" key="1">
    <citation type="journal article" date="2024" name="Proc. Natl. Acad. Sci. U.S.A.">
        <title>The evolutionary genomics of adaptation to stress in wild rhizobium bacteria.</title>
        <authorList>
            <person name="Kehlet-Delgado H."/>
            <person name="Montoya A.P."/>
            <person name="Jensen K.T."/>
            <person name="Wendlandt C.E."/>
            <person name="Dexheimer C."/>
            <person name="Roberts M."/>
            <person name="Torres Martinez L."/>
            <person name="Friesen M.L."/>
            <person name="Griffitts J.S."/>
            <person name="Porter S.S."/>
        </authorList>
    </citation>
    <scope>NUCLEOTIDE SEQUENCE [LARGE SCALE GENOMIC DNA]</scope>
    <source>
        <strain evidence="3 4">M0641</strain>
    </source>
</reference>
<evidence type="ECO:0000256" key="2">
    <source>
        <dbReference type="SAM" id="SignalP"/>
    </source>
</evidence>
<feature type="region of interest" description="Disordered" evidence="1">
    <location>
        <begin position="326"/>
        <end position="355"/>
    </location>
</feature>
<feature type="signal peptide" evidence="2">
    <location>
        <begin position="1"/>
        <end position="30"/>
    </location>
</feature>
<keyword evidence="2" id="KW-0732">Signal</keyword>
<feature type="compositionally biased region" description="Basic residues" evidence="1">
    <location>
        <begin position="337"/>
        <end position="346"/>
    </location>
</feature>
<dbReference type="Proteomes" id="UP001433071">
    <property type="component" value="Unassembled WGS sequence"/>
</dbReference>
<feature type="chain" id="PRO_5045493543" description="Cytochrome c domain-containing protein" evidence="2">
    <location>
        <begin position="31"/>
        <end position="355"/>
    </location>
</feature>
<gene>
    <name evidence="3" type="ORF">NKI36_14925</name>
</gene>
<keyword evidence="4" id="KW-1185">Reference proteome</keyword>
<comment type="caution">
    <text evidence="3">The sequence shown here is derived from an EMBL/GenBank/DDBJ whole genome shotgun (WGS) entry which is preliminary data.</text>
</comment>
<evidence type="ECO:0008006" key="5">
    <source>
        <dbReference type="Google" id="ProtNLM"/>
    </source>
</evidence>